<comment type="caution">
    <text evidence="1">The sequence shown here is derived from an EMBL/GenBank/DDBJ whole genome shotgun (WGS) entry which is preliminary data.</text>
</comment>
<sequence>MPTLMATSSTTSFLSLPPEIRILIYEYLLVAPRDGSLRAIAHRPRPTVNTRGVPPLCGTPKPCLYCTEAVEHYVCWSENLSRLQHHPGRTLMARTGGRIYPAVLGVSKLTYKEAMPLLYFNLRLSFLITGHDDVHNILKSLPQFPCNVAHIHLNIHFEMTITASEREIIMDAIHILVFVLNQYEPAMLSGTVCPSPHNSQAKAQGMIHEIFRRCYLMPRKEPLAVMSDAKRAALDCRMTSRGKMAYEHEQVNATLRLCASRQLNKSKDDLPSWLEESHDIRQHI</sequence>
<evidence type="ECO:0000313" key="1">
    <source>
        <dbReference type="EMBL" id="THV64836.1"/>
    </source>
</evidence>
<dbReference type="EMBL" id="QZAF01000767">
    <property type="protein sequence ID" value="THV64836.1"/>
    <property type="molecule type" value="Genomic_DNA"/>
</dbReference>
<dbReference type="AlphaFoldDB" id="A0A4S8S3Z9"/>
<organism evidence="1 2">
    <name type="scientific">Aureobasidium pullulans</name>
    <name type="common">Black yeast</name>
    <name type="synonym">Pullularia pullulans</name>
    <dbReference type="NCBI Taxonomy" id="5580"/>
    <lineage>
        <taxon>Eukaryota</taxon>
        <taxon>Fungi</taxon>
        <taxon>Dikarya</taxon>
        <taxon>Ascomycota</taxon>
        <taxon>Pezizomycotina</taxon>
        <taxon>Dothideomycetes</taxon>
        <taxon>Dothideomycetidae</taxon>
        <taxon>Dothideales</taxon>
        <taxon>Saccotheciaceae</taxon>
        <taxon>Aureobasidium</taxon>
    </lineage>
</organism>
<evidence type="ECO:0000313" key="2">
    <source>
        <dbReference type="Proteomes" id="UP000304951"/>
    </source>
</evidence>
<proteinExistence type="predicted"/>
<protein>
    <recommendedName>
        <fullName evidence="3">F-box domain-containing protein</fullName>
    </recommendedName>
</protein>
<name>A0A4S8S3Z9_AURPU</name>
<reference evidence="1 2" key="1">
    <citation type="submission" date="2018-10" db="EMBL/GenBank/DDBJ databases">
        <title>Fifty Aureobasidium pullulans genomes reveal a recombining polyextremotolerant generalist.</title>
        <authorList>
            <person name="Gostincar C."/>
            <person name="Turk M."/>
            <person name="Zajc J."/>
            <person name="Gunde-Cimerman N."/>
        </authorList>
    </citation>
    <scope>NUCLEOTIDE SEQUENCE [LARGE SCALE GENOMIC DNA]</scope>
    <source>
        <strain evidence="1 2">EXF-11900</strain>
    </source>
</reference>
<evidence type="ECO:0008006" key="3">
    <source>
        <dbReference type="Google" id="ProtNLM"/>
    </source>
</evidence>
<gene>
    <name evidence="1" type="ORF">D6D28_09586</name>
</gene>
<dbReference type="Proteomes" id="UP000304951">
    <property type="component" value="Unassembled WGS sequence"/>
</dbReference>
<accession>A0A4S8S3Z9</accession>